<dbReference type="Proteomes" id="UP000634136">
    <property type="component" value="Unassembled WGS sequence"/>
</dbReference>
<name>A0A834SSM1_9FABA</name>
<organism evidence="1 2">
    <name type="scientific">Senna tora</name>
    <dbReference type="NCBI Taxonomy" id="362788"/>
    <lineage>
        <taxon>Eukaryota</taxon>
        <taxon>Viridiplantae</taxon>
        <taxon>Streptophyta</taxon>
        <taxon>Embryophyta</taxon>
        <taxon>Tracheophyta</taxon>
        <taxon>Spermatophyta</taxon>
        <taxon>Magnoliopsida</taxon>
        <taxon>eudicotyledons</taxon>
        <taxon>Gunneridae</taxon>
        <taxon>Pentapetalae</taxon>
        <taxon>rosids</taxon>
        <taxon>fabids</taxon>
        <taxon>Fabales</taxon>
        <taxon>Fabaceae</taxon>
        <taxon>Caesalpinioideae</taxon>
        <taxon>Cassia clade</taxon>
        <taxon>Senna</taxon>
    </lineage>
</organism>
<keyword evidence="1" id="KW-0695">RNA-directed DNA polymerase</keyword>
<gene>
    <name evidence="1" type="ORF">G2W53_034943</name>
</gene>
<dbReference type="OrthoDB" id="1110896at2759"/>
<protein>
    <submittedName>
        <fullName evidence="1">Reverse transcriptase</fullName>
    </submittedName>
</protein>
<dbReference type="GO" id="GO:0003964">
    <property type="term" value="F:RNA-directed DNA polymerase activity"/>
    <property type="evidence" value="ECO:0007669"/>
    <property type="project" value="UniProtKB-KW"/>
</dbReference>
<evidence type="ECO:0000313" key="1">
    <source>
        <dbReference type="EMBL" id="KAF7808200.1"/>
    </source>
</evidence>
<evidence type="ECO:0000313" key="2">
    <source>
        <dbReference type="Proteomes" id="UP000634136"/>
    </source>
</evidence>
<keyword evidence="2" id="KW-1185">Reference proteome</keyword>
<dbReference type="AlphaFoldDB" id="A0A834SSM1"/>
<proteinExistence type="predicted"/>
<keyword evidence="1" id="KW-0548">Nucleotidyltransferase</keyword>
<sequence>MMSNPYTKVEIEAVVFQIEGSKASDGFPPNFFSRAMANDRVEYHRDIQATSRSKDPISPYLFILCLNILSLKFIREQEAKTIKGIKLDLESCNRVYTIWQEFSYFSRLGIIYEKTKVKFSPNTPRRF</sequence>
<comment type="caution">
    <text evidence="1">The sequence shown here is derived from an EMBL/GenBank/DDBJ whole genome shotgun (WGS) entry which is preliminary data.</text>
</comment>
<accession>A0A834SSM1</accession>
<dbReference type="EMBL" id="JAAIUW010000011">
    <property type="protein sequence ID" value="KAF7808200.1"/>
    <property type="molecule type" value="Genomic_DNA"/>
</dbReference>
<reference evidence="1" key="1">
    <citation type="submission" date="2020-09" db="EMBL/GenBank/DDBJ databases">
        <title>Genome-Enabled Discovery of Anthraquinone Biosynthesis in Senna tora.</title>
        <authorList>
            <person name="Kang S.-H."/>
            <person name="Pandey R.P."/>
            <person name="Lee C.-M."/>
            <person name="Sim J.-S."/>
            <person name="Jeong J.-T."/>
            <person name="Choi B.-S."/>
            <person name="Jung M."/>
            <person name="Ginzburg D."/>
            <person name="Zhao K."/>
            <person name="Won S.Y."/>
            <person name="Oh T.-J."/>
            <person name="Yu Y."/>
            <person name="Kim N.-H."/>
            <person name="Lee O.R."/>
            <person name="Lee T.-H."/>
            <person name="Bashyal P."/>
            <person name="Kim T.-S."/>
            <person name="Lee W.-H."/>
            <person name="Kawkins C."/>
            <person name="Kim C.-K."/>
            <person name="Kim J.S."/>
            <person name="Ahn B.O."/>
            <person name="Rhee S.Y."/>
            <person name="Sohng J.K."/>
        </authorList>
    </citation>
    <scope>NUCLEOTIDE SEQUENCE</scope>
    <source>
        <tissue evidence="1">Leaf</tissue>
    </source>
</reference>
<keyword evidence="1" id="KW-0808">Transferase</keyword>